<evidence type="ECO:0000313" key="1">
    <source>
        <dbReference type="EMBL" id="ESA11131.1"/>
    </source>
</evidence>
<name>U9U6B0_RHIID</name>
<reference evidence="1" key="1">
    <citation type="submission" date="2013-07" db="EMBL/GenBank/DDBJ databases">
        <title>The genome of an arbuscular mycorrhizal fungus provides insights into the evolution of the oldest plant symbiosis.</title>
        <authorList>
            <consortium name="DOE Joint Genome Institute"/>
            <person name="Tisserant E."/>
            <person name="Malbreil M."/>
            <person name="Kuo A."/>
            <person name="Kohler A."/>
            <person name="Symeonidi A."/>
            <person name="Balestrini R."/>
            <person name="Charron P."/>
            <person name="Duensing N."/>
            <person name="Frei-dit-Frey N."/>
            <person name="Gianinazzi-Pearson V."/>
            <person name="Gilbert B."/>
            <person name="Handa Y."/>
            <person name="Hijri M."/>
            <person name="Kaul R."/>
            <person name="Kawaguchi M."/>
            <person name="Krajinski F."/>
            <person name="Lammers P."/>
            <person name="Lapierre D."/>
            <person name="Masclaux F.G."/>
            <person name="Murat C."/>
            <person name="Morin E."/>
            <person name="Ndikumana S."/>
            <person name="Pagni M."/>
            <person name="Petitpierre D."/>
            <person name="Requena N."/>
            <person name="Rosikiewicz P."/>
            <person name="Riley R."/>
            <person name="Saito K."/>
            <person name="San Clemente H."/>
            <person name="Shapiro H."/>
            <person name="van Tuinen D."/>
            <person name="Becard G."/>
            <person name="Bonfante P."/>
            <person name="Paszkowski U."/>
            <person name="Shachar-Hill Y."/>
            <person name="Young J.P."/>
            <person name="Sanders I.R."/>
            <person name="Henrissat B."/>
            <person name="Rensing S.A."/>
            <person name="Grigoriev I.V."/>
            <person name="Corradi N."/>
            <person name="Roux C."/>
            <person name="Martin F."/>
        </authorList>
    </citation>
    <scope>NUCLEOTIDE SEQUENCE</scope>
    <source>
        <strain evidence="1">DAOM 197198</strain>
    </source>
</reference>
<protein>
    <submittedName>
        <fullName evidence="1">Uncharacterized protein</fullName>
    </submittedName>
</protein>
<accession>U9U6B0</accession>
<organism evidence="1">
    <name type="scientific">Rhizophagus irregularis (strain DAOM 181602 / DAOM 197198 / MUCL 43194)</name>
    <name type="common">Arbuscular mycorrhizal fungus</name>
    <name type="synonym">Glomus intraradices</name>
    <dbReference type="NCBI Taxonomy" id="747089"/>
    <lineage>
        <taxon>Eukaryota</taxon>
        <taxon>Fungi</taxon>
        <taxon>Fungi incertae sedis</taxon>
        <taxon>Mucoromycota</taxon>
        <taxon>Glomeromycotina</taxon>
        <taxon>Glomeromycetes</taxon>
        <taxon>Glomerales</taxon>
        <taxon>Glomeraceae</taxon>
        <taxon>Rhizophagus</taxon>
    </lineage>
</organism>
<dbReference type="EMBL" id="KI286339">
    <property type="protein sequence ID" value="ESA11131.1"/>
    <property type="molecule type" value="Genomic_DNA"/>
</dbReference>
<gene>
    <name evidence="1" type="ORF">GLOINDRAFT_28637</name>
</gene>
<dbReference type="HOGENOM" id="CLU_2441987_0_0_1"/>
<proteinExistence type="predicted"/>
<dbReference type="AlphaFoldDB" id="U9U6B0"/>
<sequence>MTIARRENLQIQLTSVNELIGEANCETHRLELVSRYQKVILGKFATVGSFVKAADAISSVPAWLYVGRGSPFDVFVVKRDGKVYELMGNI</sequence>
<dbReference type="VEuPathDB" id="FungiDB:RhiirFUN_017196"/>